<feature type="compositionally biased region" description="Low complexity" evidence="1">
    <location>
        <begin position="23"/>
        <end position="47"/>
    </location>
</feature>
<evidence type="ECO:0000256" key="1">
    <source>
        <dbReference type="SAM" id="MobiDB-lite"/>
    </source>
</evidence>
<dbReference type="Proteomes" id="UP001430356">
    <property type="component" value="Unassembled WGS sequence"/>
</dbReference>
<gene>
    <name evidence="2" type="ORF">NESM_000230700</name>
</gene>
<feature type="region of interest" description="Disordered" evidence="1">
    <location>
        <begin position="363"/>
        <end position="384"/>
    </location>
</feature>
<feature type="compositionally biased region" description="Pro residues" evidence="1">
    <location>
        <begin position="444"/>
        <end position="455"/>
    </location>
</feature>
<protein>
    <submittedName>
        <fullName evidence="2">Uncharacterized protein</fullName>
    </submittedName>
</protein>
<evidence type="ECO:0000313" key="2">
    <source>
        <dbReference type="EMBL" id="KAK7201658.1"/>
    </source>
</evidence>
<feature type="region of interest" description="Disordered" evidence="1">
    <location>
        <begin position="1"/>
        <end position="76"/>
    </location>
</feature>
<feature type="region of interest" description="Disordered" evidence="1">
    <location>
        <begin position="818"/>
        <end position="845"/>
    </location>
</feature>
<organism evidence="2 3">
    <name type="scientific">Novymonas esmeraldas</name>
    <dbReference type="NCBI Taxonomy" id="1808958"/>
    <lineage>
        <taxon>Eukaryota</taxon>
        <taxon>Discoba</taxon>
        <taxon>Euglenozoa</taxon>
        <taxon>Kinetoplastea</taxon>
        <taxon>Metakinetoplastina</taxon>
        <taxon>Trypanosomatida</taxon>
        <taxon>Trypanosomatidae</taxon>
        <taxon>Novymonas</taxon>
    </lineage>
</organism>
<dbReference type="EMBL" id="JAECZO010000018">
    <property type="protein sequence ID" value="KAK7201658.1"/>
    <property type="molecule type" value="Genomic_DNA"/>
</dbReference>
<feature type="compositionally biased region" description="Basic and acidic residues" evidence="1">
    <location>
        <begin position="818"/>
        <end position="833"/>
    </location>
</feature>
<accession>A0AAW0F5X1</accession>
<feature type="region of interest" description="Disordered" evidence="1">
    <location>
        <begin position="438"/>
        <end position="473"/>
    </location>
</feature>
<evidence type="ECO:0000313" key="3">
    <source>
        <dbReference type="Proteomes" id="UP001430356"/>
    </source>
</evidence>
<comment type="caution">
    <text evidence="2">The sequence shown here is derived from an EMBL/GenBank/DDBJ whole genome shotgun (WGS) entry which is preliminary data.</text>
</comment>
<proteinExistence type="predicted"/>
<sequence>MLCTPQRSVFTAAALPPPPPPAGEESAAAGVTTTWWKTASTPTAASAVRSCPPSEVRGPRSQQRRDHHHRGADTPATGHADVAAVASPAQQELCRLIGTGAWREALAMLYRQLRAGDTSSGCSVDLPSHPCFSLQEVCILALLWRGEIAAAWHVWQCAVQCAAAASWASPRVALLLSLATHIVERDAARTRDALLLCEVELGAFEAAAGGSGGRRARRDAASPAEAGDRWWRLLLEWLWSCNECADRRSGLSLGHCRRRIAGVLAAIVERLATSMLTIGEAAAPGRLESARSRTLALMLLTLRDACGASGEGRCLVMEGLEHLRTSGVAAAGGAAEVRAVVVVVEDAIDYMATGAFSPVTVAAPPSRGKGHGARNALERRRTRERLHATLSQAEARMRRLRGDGDGSGTTALTVYRMWHACVVECDGLGRGWLSIQSSLHASQPSPPPSPSPPSTPSARTAQREATDSARRHRLRSISAATQCGDWVTAVRLSLGDDAVDDHTRAAALVHGAQAGPPVALPTAPVSPEEALGWSHRVDLGLAACAAASPPGASWQGVLALWRCVSKHAGAEAAAGPDVASPRHRCAAGTTSASPALLRQTRQLVFQLATAGRWAEALACFHDVPDACLDGGVESQVLHAVRHCPAGSSRAAMDVWAAWRCRVGDAVDPIEAMTSRLLAATLFASAAADEHVAFLSSALPESPVAVAAKTATALLVAAATPSVTPGAVVPLDWQLRRDLVRRVLSDRWVGTWAEALQVALASGDVKLLVHDVAWRVPATHQPTLYGDAKTALSSKGVALSPTDRVMLLALWCRTRQSTTHEDGSVGAHETREVSESGSVTAAAPATGEAQSALATEALLNELLGVD</sequence>
<name>A0AAW0F5X1_9TRYP</name>
<keyword evidence="3" id="KW-1185">Reference proteome</keyword>
<reference evidence="2 3" key="1">
    <citation type="journal article" date="2021" name="MBio">
        <title>A New Model Trypanosomatid, Novymonas esmeraldas: Genomic Perception of Its 'Candidatus Pandoraea novymonadis' Endosymbiont.</title>
        <authorList>
            <person name="Zakharova A."/>
            <person name="Saura A."/>
            <person name="Butenko A."/>
            <person name="Podesvova L."/>
            <person name="Warmusova S."/>
            <person name="Kostygov A.Y."/>
            <person name="Nenarokova A."/>
            <person name="Lukes J."/>
            <person name="Opperdoes F.R."/>
            <person name="Yurchenko V."/>
        </authorList>
    </citation>
    <scope>NUCLEOTIDE SEQUENCE [LARGE SCALE GENOMIC DNA]</scope>
    <source>
        <strain evidence="2 3">E262AT.01</strain>
    </source>
</reference>
<dbReference type="AlphaFoldDB" id="A0AAW0F5X1"/>